<dbReference type="InterPro" id="IPR040361">
    <property type="entry name" value="TPD1"/>
</dbReference>
<evidence type="ECO:0000313" key="4">
    <source>
        <dbReference type="Proteomes" id="UP000289340"/>
    </source>
</evidence>
<dbReference type="PANTHER" id="PTHR33184">
    <property type="entry name" value="PROTEIN TAPETUM DETERMINANT 1-LIKE-RELATED"/>
    <property type="match status" value="1"/>
</dbReference>
<accession>A0A445FYH0</accession>
<dbReference type="AlphaFoldDB" id="A0A445FYH0"/>
<organism evidence="3 4">
    <name type="scientific">Glycine soja</name>
    <name type="common">Wild soybean</name>
    <dbReference type="NCBI Taxonomy" id="3848"/>
    <lineage>
        <taxon>Eukaryota</taxon>
        <taxon>Viridiplantae</taxon>
        <taxon>Streptophyta</taxon>
        <taxon>Embryophyta</taxon>
        <taxon>Tracheophyta</taxon>
        <taxon>Spermatophyta</taxon>
        <taxon>Magnoliopsida</taxon>
        <taxon>eudicotyledons</taxon>
        <taxon>Gunneridae</taxon>
        <taxon>Pentapetalae</taxon>
        <taxon>rosids</taxon>
        <taxon>fabids</taxon>
        <taxon>Fabales</taxon>
        <taxon>Fabaceae</taxon>
        <taxon>Papilionoideae</taxon>
        <taxon>50 kb inversion clade</taxon>
        <taxon>NPAAA clade</taxon>
        <taxon>indigoferoid/millettioid clade</taxon>
        <taxon>Phaseoleae</taxon>
        <taxon>Glycine</taxon>
        <taxon>Glycine subgen. Soja</taxon>
    </lineage>
</organism>
<dbReference type="Pfam" id="PF24068">
    <property type="entry name" value="TPD1_C"/>
    <property type="match status" value="1"/>
</dbReference>
<dbReference type="Gramene" id="XM_028356475.1">
    <property type="protein sequence ID" value="XP_028212276.1"/>
    <property type="gene ID" value="LOC114394804"/>
</dbReference>
<dbReference type="EMBL" id="QZWG01000018">
    <property type="protein sequence ID" value="RZB53988.1"/>
    <property type="molecule type" value="Genomic_DNA"/>
</dbReference>
<name>A0A445FYH0_GLYSO</name>
<evidence type="ECO:0000256" key="1">
    <source>
        <dbReference type="ARBA" id="ARBA00022729"/>
    </source>
</evidence>
<evidence type="ECO:0008006" key="5">
    <source>
        <dbReference type="Google" id="ProtNLM"/>
    </source>
</evidence>
<dbReference type="Proteomes" id="UP000289340">
    <property type="component" value="Chromosome 18"/>
</dbReference>
<protein>
    <recommendedName>
        <fullName evidence="5">Protein TAPETUM DETERMINANT 1</fullName>
    </recommendedName>
</protein>
<sequence>MASIFKLLSVVLFLGLVFQGVAANCPIEGRFSISQSQTPDWAHGMPQWKVKVTNKCACAQSQVKLNCSGFQTNFVENPSILNISGNVCLLKNGLPIGIGETVEFLYAWLPKFPFQPISSIGDCN</sequence>
<keyword evidence="4" id="KW-1185">Reference proteome</keyword>
<keyword evidence="1 2" id="KW-0732">Signal</keyword>
<evidence type="ECO:0000313" key="3">
    <source>
        <dbReference type="EMBL" id="RZB53988.1"/>
    </source>
</evidence>
<comment type="caution">
    <text evidence="3">The sequence shown here is derived from an EMBL/GenBank/DDBJ whole genome shotgun (WGS) entry which is preliminary data.</text>
</comment>
<feature type="chain" id="PRO_5019401662" description="Protein TAPETUM DETERMINANT 1" evidence="2">
    <location>
        <begin position="24"/>
        <end position="124"/>
    </location>
</feature>
<proteinExistence type="predicted"/>
<feature type="signal peptide" evidence="2">
    <location>
        <begin position="1"/>
        <end position="23"/>
    </location>
</feature>
<gene>
    <name evidence="3" type="ORF">D0Y65_049765</name>
</gene>
<dbReference type="GO" id="GO:0001709">
    <property type="term" value="P:cell fate determination"/>
    <property type="evidence" value="ECO:0007669"/>
    <property type="project" value="TreeGrafter"/>
</dbReference>
<dbReference type="PANTHER" id="PTHR33184:SF51">
    <property type="entry name" value="BETA-1,3-N-ACETYLGLUCOSAMINYLTRANSFERASE FAMILY PROTEIN"/>
    <property type="match status" value="1"/>
</dbReference>
<reference evidence="3 4" key="1">
    <citation type="submission" date="2018-09" db="EMBL/GenBank/DDBJ databases">
        <title>A high-quality reference genome of wild soybean provides a powerful tool to mine soybean genomes.</title>
        <authorList>
            <person name="Xie M."/>
            <person name="Chung C.Y.L."/>
            <person name="Li M.-W."/>
            <person name="Wong F.-L."/>
            <person name="Chan T.-F."/>
            <person name="Lam H.-M."/>
        </authorList>
    </citation>
    <scope>NUCLEOTIDE SEQUENCE [LARGE SCALE GENOMIC DNA]</scope>
    <source>
        <strain evidence="4">cv. W05</strain>
        <tissue evidence="3">Hypocotyl of etiolated seedlings</tissue>
    </source>
</reference>
<evidence type="ECO:0000256" key="2">
    <source>
        <dbReference type="SAM" id="SignalP"/>
    </source>
</evidence>